<dbReference type="InterPro" id="IPR050769">
    <property type="entry name" value="NAT_camello-type"/>
</dbReference>
<evidence type="ECO:0000313" key="3">
    <source>
        <dbReference type="EMBL" id="EPR40760.1"/>
    </source>
</evidence>
<accession>S7TVJ7</accession>
<protein>
    <submittedName>
        <fullName evidence="3">GCN5-related N-acetyltransferase</fullName>
    </submittedName>
</protein>
<dbReference type="Gene3D" id="3.40.630.30">
    <property type="match status" value="1"/>
</dbReference>
<dbReference type="InterPro" id="IPR000182">
    <property type="entry name" value="GNAT_dom"/>
</dbReference>
<evidence type="ECO:0000313" key="4">
    <source>
        <dbReference type="Proteomes" id="UP000014977"/>
    </source>
</evidence>
<dbReference type="CDD" id="cd04301">
    <property type="entry name" value="NAT_SF"/>
    <property type="match status" value="1"/>
</dbReference>
<gene>
    <name evidence="3" type="ORF">dsmv_2356</name>
</gene>
<dbReference type="InterPro" id="IPR016181">
    <property type="entry name" value="Acyl_CoA_acyltransferase"/>
</dbReference>
<evidence type="ECO:0000259" key="2">
    <source>
        <dbReference type="PROSITE" id="PS51186"/>
    </source>
</evidence>
<dbReference type="RefSeq" id="WP_020876787.1">
    <property type="nucleotide sequence ID" value="NZ_ATHJ01000081.1"/>
</dbReference>
<dbReference type="PROSITE" id="PS51186">
    <property type="entry name" value="GNAT"/>
    <property type="match status" value="1"/>
</dbReference>
<keyword evidence="4" id="KW-1185">Reference proteome</keyword>
<dbReference type="OrthoDB" id="273614at2"/>
<name>S7TVJ7_DESML</name>
<evidence type="ECO:0000256" key="1">
    <source>
        <dbReference type="ARBA" id="ARBA00022679"/>
    </source>
</evidence>
<dbReference type="eggNOG" id="COG0456">
    <property type="taxonomic scope" value="Bacteria"/>
</dbReference>
<dbReference type="SUPFAM" id="SSF55729">
    <property type="entry name" value="Acyl-CoA N-acyltransferases (Nat)"/>
    <property type="match status" value="1"/>
</dbReference>
<sequence>MNNELDYSIENGYVPGAIGRISELHGVYYHANWGFGLFFEAKVATEISAFLSRYDAARDGIWLAVVDGRVEGSIVIDGIHASSEGAHLRWFILSDPLRGRGVGRQLINRAVDFCRRRRYPKAYLWTFEGLDAAKHLYEDVGFRVVRQHRGVQWGTEVNEQYCELTCRRV</sequence>
<keyword evidence="1 3" id="KW-0808">Transferase</keyword>
<dbReference type="Proteomes" id="UP000014977">
    <property type="component" value="Unassembled WGS sequence"/>
</dbReference>
<dbReference type="STRING" id="897.B2D07_01335"/>
<dbReference type="PANTHER" id="PTHR13947:SF37">
    <property type="entry name" value="LD18367P"/>
    <property type="match status" value="1"/>
</dbReference>
<proteinExistence type="predicted"/>
<feature type="domain" description="N-acetyltransferase" evidence="2">
    <location>
        <begin position="19"/>
        <end position="167"/>
    </location>
</feature>
<comment type="caution">
    <text evidence="3">The sequence shown here is derived from an EMBL/GenBank/DDBJ whole genome shotgun (WGS) entry which is preliminary data.</text>
</comment>
<reference evidence="3 4" key="1">
    <citation type="journal article" date="2013" name="Genome Announc.">
        <title>Draft genome sequences for three mercury-methylating, sulfate-reducing bacteria.</title>
        <authorList>
            <person name="Brown S.D."/>
            <person name="Hurt R.A.Jr."/>
            <person name="Gilmour C.C."/>
            <person name="Elias D.A."/>
        </authorList>
    </citation>
    <scope>NUCLEOTIDE SEQUENCE [LARGE SCALE GENOMIC DNA]</scope>
    <source>
        <strain evidence="3 4">DSM 2059</strain>
    </source>
</reference>
<dbReference type="PANTHER" id="PTHR13947">
    <property type="entry name" value="GNAT FAMILY N-ACETYLTRANSFERASE"/>
    <property type="match status" value="1"/>
</dbReference>
<dbReference type="GO" id="GO:0008080">
    <property type="term" value="F:N-acetyltransferase activity"/>
    <property type="evidence" value="ECO:0007669"/>
    <property type="project" value="InterPro"/>
</dbReference>
<organism evidence="3 4">
    <name type="scientific">Desulfococcus multivorans DSM 2059</name>
    <dbReference type="NCBI Taxonomy" id="1121405"/>
    <lineage>
        <taxon>Bacteria</taxon>
        <taxon>Pseudomonadati</taxon>
        <taxon>Thermodesulfobacteriota</taxon>
        <taxon>Desulfobacteria</taxon>
        <taxon>Desulfobacterales</taxon>
        <taxon>Desulfococcaceae</taxon>
        <taxon>Desulfococcus</taxon>
    </lineage>
</organism>
<dbReference type="AlphaFoldDB" id="S7TVJ7"/>
<dbReference type="Pfam" id="PF00583">
    <property type="entry name" value="Acetyltransf_1"/>
    <property type="match status" value="1"/>
</dbReference>
<dbReference type="EMBL" id="ATHJ01000081">
    <property type="protein sequence ID" value="EPR40760.1"/>
    <property type="molecule type" value="Genomic_DNA"/>
</dbReference>